<organism evidence="3 4">
    <name type="scientific">Plectosphaerella cucumerina</name>
    <dbReference type="NCBI Taxonomy" id="40658"/>
    <lineage>
        <taxon>Eukaryota</taxon>
        <taxon>Fungi</taxon>
        <taxon>Dikarya</taxon>
        <taxon>Ascomycota</taxon>
        <taxon>Pezizomycotina</taxon>
        <taxon>Sordariomycetes</taxon>
        <taxon>Hypocreomycetidae</taxon>
        <taxon>Glomerellales</taxon>
        <taxon>Plectosphaerellaceae</taxon>
        <taxon>Plectosphaerella</taxon>
    </lineage>
</organism>
<dbReference type="PANTHER" id="PTHR12110:SF21">
    <property type="entry name" value="XYLOSE ISOMERASE-LIKE TIM BARREL DOMAIN-CONTAINING PROTEIN"/>
    <property type="match status" value="1"/>
</dbReference>
<dbReference type="PANTHER" id="PTHR12110">
    <property type="entry name" value="HYDROXYPYRUVATE ISOMERASE"/>
    <property type="match status" value="1"/>
</dbReference>
<protein>
    <submittedName>
        <fullName evidence="3">Xylose isomerase-like protein</fullName>
    </submittedName>
</protein>
<dbReference type="InterPro" id="IPR036237">
    <property type="entry name" value="Xyl_isomerase-like_sf"/>
</dbReference>
<dbReference type="InterPro" id="IPR050312">
    <property type="entry name" value="IolE/XylAMocC-like"/>
</dbReference>
<dbReference type="GO" id="GO:0016853">
    <property type="term" value="F:isomerase activity"/>
    <property type="evidence" value="ECO:0007669"/>
    <property type="project" value="UniProtKB-KW"/>
</dbReference>
<feature type="region of interest" description="Disordered" evidence="1">
    <location>
        <begin position="561"/>
        <end position="612"/>
    </location>
</feature>
<feature type="compositionally biased region" description="Basic and acidic residues" evidence="1">
    <location>
        <begin position="740"/>
        <end position="755"/>
    </location>
</feature>
<evidence type="ECO:0000313" key="3">
    <source>
        <dbReference type="EMBL" id="KAH7368984.1"/>
    </source>
</evidence>
<dbReference type="Gene3D" id="3.20.20.150">
    <property type="entry name" value="Divalent-metal-dependent TIM barrel enzymes"/>
    <property type="match status" value="1"/>
</dbReference>
<sequence>MPNVMSSLRQHCLAQKYLPTTNHRPNKAYLGNDDIDNGENVIPDPSRRRWILGEISEDKLVEFAAHLKFDSEKLEDLKARRRSVRLGQTQTLLPPRSKDDYLGHRDLVEDTMFTGFRNLYRKPEGTELFDFRPAISTITLGELGQWDLERKIKAAARNGFFAIELHFQDLVHYAEKTTGHTDLANLCSSAKVIREFCEKFKVEVISLQPFHLGQVHSGDDRRARQAEFQKWIDIAVILKTPVINITPTMPPDGQEGTPTQTSSIVKALRAFSTMAAESENKKLVITFQNAWNAQNISKWSEAYDIIQQVKRENLKFLPNTFHMAGSEWADPSQESGKQKNADAYDFPYVQIGDAKNLHKFNPLDHNEHVTSGKARKVWATKCRDLPLKGELPLFKTIMIMTMKEKVSGMGYTGFLSMDALAKPGYSPDLVAERARESWELLIVATKWTGYAYVHHPMRDPAVIRDFLLFHKGGLGTPGRNRDLGVYHGNEHLTVNQILAVDEQEDEDSGKKSDDGKTAPIDIPGRKEAAAAKNDPYKASLIVPGSPPATCYMPRLAPGAIATPSPPAHGHLNNTASFGSASPIDNAARQEGASPVSPADSGPSRPPISRGNSDLIFPFELGEGGLGSRDAAFKAAAEYAARLGDRNARLLACTEPLAPPCYYGPQEGASMFVRYPPPGTEPLPYHMTRQGRREAYGRMARAREERERERAEAAANAADADDEASEVDPVRGPKTRGKIRRGADRSEDGSHDKSTF</sequence>
<keyword evidence="4" id="KW-1185">Reference proteome</keyword>
<dbReference type="InterPro" id="IPR013022">
    <property type="entry name" value="Xyl_isomerase-like_TIM-brl"/>
</dbReference>
<feature type="domain" description="Xylose isomerase-like TIM barrel" evidence="2">
    <location>
        <begin position="152"/>
        <end position="365"/>
    </location>
</feature>
<dbReference type="AlphaFoldDB" id="A0A8K0X7U3"/>
<dbReference type="EMBL" id="JAGPXD010000002">
    <property type="protein sequence ID" value="KAH7368984.1"/>
    <property type="molecule type" value="Genomic_DNA"/>
</dbReference>
<accession>A0A8K0X7U3</accession>
<evidence type="ECO:0000259" key="2">
    <source>
        <dbReference type="Pfam" id="PF01261"/>
    </source>
</evidence>
<dbReference type="Proteomes" id="UP000813385">
    <property type="component" value="Unassembled WGS sequence"/>
</dbReference>
<feature type="compositionally biased region" description="Basic and acidic residues" evidence="1">
    <location>
        <begin position="700"/>
        <end position="711"/>
    </location>
</feature>
<name>A0A8K0X7U3_9PEZI</name>
<evidence type="ECO:0000313" key="4">
    <source>
        <dbReference type="Proteomes" id="UP000813385"/>
    </source>
</evidence>
<keyword evidence="3" id="KW-0413">Isomerase</keyword>
<dbReference type="SUPFAM" id="SSF51658">
    <property type="entry name" value="Xylose isomerase-like"/>
    <property type="match status" value="1"/>
</dbReference>
<dbReference type="Pfam" id="PF01261">
    <property type="entry name" value="AP_endonuc_2"/>
    <property type="match status" value="1"/>
</dbReference>
<feature type="region of interest" description="Disordered" evidence="1">
    <location>
        <begin position="700"/>
        <end position="755"/>
    </location>
</feature>
<reference evidence="3" key="1">
    <citation type="journal article" date="2021" name="Nat. Commun.">
        <title>Genetic determinants of endophytism in the Arabidopsis root mycobiome.</title>
        <authorList>
            <person name="Mesny F."/>
            <person name="Miyauchi S."/>
            <person name="Thiergart T."/>
            <person name="Pickel B."/>
            <person name="Atanasova L."/>
            <person name="Karlsson M."/>
            <person name="Huettel B."/>
            <person name="Barry K.W."/>
            <person name="Haridas S."/>
            <person name="Chen C."/>
            <person name="Bauer D."/>
            <person name="Andreopoulos W."/>
            <person name="Pangilinan J."/>
            <person name="LaButti K."/>
            <person name="Riley R."/>
            <person name="Lipzen A."/>
            <person name="Clum A."/>
            <person name="Drula E."/>
            <person name="Henrissat B."/>
            <person name="Kohler A."/>
            <person name="Grigoriev I.V."/>
            <person name="Martin F.M."/>
            <person name="Hacquard S."/>
        </authorList>
    </citation>
    <scope>NUCLEOTIDE SEQUENCE</scope>
    <source>
        <strain evidence="3">MPI-CAGE-AT-0016</strain>
    </source>
</reference>
<feature type="region of interest" description="Disordered" evidence="1">
    <location>
        <begin position="500"/>
        <end position="531"/>
    </location>
</feature>
<comment type="caution">
    <text evidence="3">The sequence shown here is derived from an EMBL/GenBank/DDBJ whole genome shotgun (WGS) entry which is preliminary data.</text>
</comment>
<evidence type="ECO:0000256" key="1">
    <source>
        <dbReference type="SAM" id="MobiDB-lite"/>
    </source>
</evidence>
<gene>
    <name evidence="3" type="ORF">B0T11DRAFT_327118</name>
</gene>
<proteinExistence type="predicted"/>
<dbReference type="OrthoDB" id="5360893at2759"/>